<feature type="domain" description="Rhodanese" evidence="2">
    <location>
        <begin position="40"/>
        <end position="128"/>
    </location>
</feature>
<dbReference type="Pfam" id="PF00581">
    <property type="entry name" value="Rhodanese"/>
    <property type="match status" value="1"/>
</dbReference>
<keyword evidence="1" id="KW-0732">Signal</keyword>
<dbReference type="InterPro" id="IPR050229">
    <property type="entry name" value="GlpE_sulfurtransferase"/>
</dbReference>
<name>F3L2Y1_9GAMM</name>
<gene>
    <name evidence="3" type="ORF">IMCC3088_1905</name>
</gene>
<protein>
    <submittedName>
        <fullName evidence="3">Phage shock protein E</fullName>
    </submittedName>
</protein>
<accession>F3L2Y1</accession>
<dbReference type="InterPro" id="IPR001763">
    <property type="entry name" value="Rhodanese-like_dom"/>
</dbReference>
<dbReference type="Proteomes" id="UP000005615">
    <property type="component" value="Unassembled WGS sequence"/>
</dbReference>
<proteinExistence type="predicted"/>
<keyword evidence="4" id="KW-1185">Reference proteome</keyword>
<feature type="signal peptide" evidence="1">
    <location>
        <begin position="1"/>
        <end position="23"/>
    </location>
</feature>
<organism evidence="3 4">
    <name type="scientific">Aequoribacter fuscus</name>
    <dbReference type="NCBI Taxonomy" id="2518989"/>
    <lineage>
        <taxon>Bacteria</taxon>
        <taxon>Pseudomonadati</taxon>
        <taxon>Pseudomonadota</taxon>
        <taxon>Gammaproteobacteria</taxon>
        <taxon>Cellvibrionales</taxon>
        <taxon>Halieaceae</taxon>
        <taxon>Aequoribacter</taxon>
    </lineage>
</organism>
<dbReference type="AlphaFoldDB" id="F3L2Y1"/>
<dbReference type="STRING" id="2518989.IMCC3088_1905"/>
<evidence type="ECO:0000259" key="2">
    <source>
        <dbReference type="PROSITE" id="PS50206"/>
    </source>
</evidence>
<evidence type="ECO:0000313" key="3">
    <source>
        <dbReference type="EMBL" id="EGG29332.1"/>
    </source>
</evidence>
<dbReference type="eggNOG" id="COG0607">
    <property type="taxonomic scope" value="Bacteria"/>
</dbReference>
<dbReference type="PROSITE" id="PS51257">
    <property type="entry name" value="PROKAR_LIPOPROTEIN"/>
    <property type="match status" value="1"/>
</dbReference>
<dbReference type="EMBL" id="AEIG01000056">
    <property type="protein sequence ID" value="EGG29332.1"/>
    <property type="molecule type" value="Genomic_DNA"/>
</dbReference>
<sequence length="135" mass="14379">MMRQQFFTLALGLALALSLALLSGCEKDTMMTPEQAWAAIEQPSLVIDVRTDEEVAAGTIQGSLHIPYEIIVARANELGLAKETPIVVYCRSGNRSGIAQSMLQADGFTAVVNGGAYADLDAFNPGANVNAHWTP</sequence>
<comment type="caution">
    <text evidence="3">The sequence shown here is derived from an EMBL/GenBank/DDBJ whole genome shotgun (WGS) entry which is preliminary data.</text>
</comment>
<dbReference type="RefSeq" id="WP_009576139.1">
    <property type="nucleotide sequence ID" value="NZ_AEIG01000056.1"/>
</dbReference>
<dbReference type="SMART" id="SM00450">
    <property type="entry name" value="RHOD"/>
    <property type="match status" value="1"/>
</dbReference>
<dbReference type="SUPFAM" id="SSF52821">
    <property type="entry name" value="Rhodanese/Cell cycle control phosphatase"/>
    <property type="match status" value="1"/>
</dbReference>
<dbReference type="InterPro" id="IPR036873">
    <property type="entry name" value="Rhodanese-like_dom_sf"/>
</dbReference>
<dbReference type="PROSITE" id="PS50206">
    <property type="entry name" value="RHODANESE_3"/>
    <property type="match status" value="1"/>
</dbReference>
<dbReference type="PANTHER" id="PTHR43031">
    <property type="entry name" value="FAD-DEPENDENT OXIDOREDUCTASE"/>
    <property type="match status" value="1"/>
</dbReference>
<evidence type="ECO:0000256" key="1">
    <source>
        <dbReference type="SAM" id="SignalP"/>
    </source>
</evidence>
<reference evidence="3 4" key="1">
    <citation type="journal article" date="2011" name="J. Bacteriol.">
        <title>Genome sequence of strain IMCC3088, a proteorhodopsin-containing marine bacterium belonging to the OM60/NOR5 clade.</title>
        <authorList>
            <person name="Jang Y."/>
            <person name="Oh H.M."/>
            <person name="Kang I."/>
            <person name="Lee K."/>
            <person name="Yang S.J."/>
            <person name="Cho J.C."/>
        </authorList>
    </citation>
    <scope>NUCLEOTIDE SEQUENCE [LARGE SCALE GENOMIC DNA]</scope>
    <source>
        <strain evidence="3 4">IMCC3088</strain>
    </source>
</reference>
<evidence type="ECO:0000313" key="4">
    <source>
        <dbReference type="Proteomes" id="UP000005615"/>
    </source>
</evidence>
<dbReference type="Gene3D" id="3.40.250.10">
    <property type="entry name" value="Rhodanese-like domain"/>
    <property type="match status" value="1"/>
</dbReference>
<feature type="chain" id="PRO_5003302986" evidence="1">
    <location>
        <begin position="24"/>
        <end position="135"/>
    </location>
</feature>
<dbReference type="CDD" id="cd00158">
    <property type="entry name" value="RHOD"/>
    <property type="match status" value="1"/>
</dbReference>
<dbReference type="PANTHER" id="PTHR43031:SF1">
    <property type="entry name" value="PYRIDINE NUCLEOTIDE-DISULPHIDE OXIDOREDUCTASE"/>
    <property type="match status" value="1"/>
</dbReference>